<evidence type="ECO:0000256" key="1">
    <source>
        <dbReference type="SAM" id="Coils"/>
    </source>
</evidence>
<dbReference type="SMART" id="SM00066">
    <property type="entry name" value="GAL4"/>
    <property type="match status" value="1"/>
</dbReference>
<feature type="region of interest" description="Disordered" evidence="2">
    <location>
        <begin position="650"/>
        <end position="671"/>
    </location>
</feature>
<dbReference type="PANTHER" id="PTHR47784:SF5">
    <property type="entry name" value="STEROL UPTAKE CONTROL PROTEIN 2"/>
    <property type="match status" value="1"/>
</dbReference>
<feature type="compositionally biased region" description="Polar residues" evidence="2">
    <location>
        <begin position="380"/>
        <end position="392"/>
    </location>
</feature>
<evidence type="ECO:0000313" key="5">
    <source>
        <dbReference type="Proteomes" id="UP000644660"/>
    </source>
</evidence>
<dbReference type="GO" id="GO:0001228">
    <property type="term" value="F:DNA-binding transcription activator activity, RNA polymerase II-specific"/>
    <property type="evidence" value="ECO:0007669"/>
    <property type="project" value="TreeGrafter"/>
</dbReference>
<dbReference type="PROSITE" id="PS00463">
    <property type="entry name" value="ZN2_CY6_FUNGAL_1"/>
    <property type="match status" value="1"/>
</dbReference>
<feature type="compositionally biased region" description="Low complexity" evidence="2">
    <location>
        <begin position="90"/>
        <end position="107"/>
    </location>
</feature>
<dbReference type="InterPro" id="IPR001138">
    <property type="entry name" value="Zn2Cys6_DnaBD"/>
</dbReference>
<feature type="domain" description="Zn(2)-C6 fungal-type" evidence="3">
    <location>
        <begin position="43"/>
        <end position="73"/>
    </location>
</feature>
<dbReference type="CDD" id="cd00067">
    <property type="entry name" value="GAL4"/>
    <property type="match status" value="1"/>
</dbReference>
<dbReference type="PANTHER" id="PTHR47784">
    <property type="entry name" value="STEROL UPTAKE CONTROL PROTEIN 2"/>
    <property type="match status" value="1"/>
</dbReference>
<evidence type="ECO:0000256" key="2">
    <source>
        <dbReference type="SAM" id="MobiDB-lite"/>
    </source>
</evidence>
<feature type="region of interest" description="Disordered" evidence="2">
    <location>
        <begin position="82"/>
        <end position="107"/>
    </location>
</feature>
<dbReference type="Pfam" id="PF00172">
    <property type="entry name" value="Zn_clus"/>
    <property type="match status" value="1"/>
</dbReference>
<protein>
    <submittedName>
        <fullName evidence="4">Similar to Saccharomyces cerevisiae YDR213W UPC2 Sterol regulatory element binding protein, induces transcription of sterol biosynthetic genes and of DAN/TIR gene products</fullName>
    </submittedName>
</protein>
<dbReference type="AlphaFoldDB" id="A0A8H2VGE8"/>
<gene>
    <name evidence="4" type="ORF">KABA2_05S06468</name>
</gene>
<evidence type="ECO:0000259" key="3">
    <source>
        <dbReference type="PROSITE" id="PS50048"/>
    </source>
</evidence>
<feature type="compositionally biased region" description="Low complexity" evidence="2">
    <location>
        <begin position="300"/>
        <end position="317"/>
    </location>
</feature>
<feature type="compositionally biased region" description="Polar residues" evidence="2">
    <location>
        <begin position="318"/>
        <end position="334"/>
    </location>
</feature>
<dbReference type="SUPFAM" id="SSF57701">
    <property type="entry name" value="Zn2/Cys6 DNA-binding domain"/>
    <property type="match status" value="1"/>
</dbReference>
<evidence type="ECO:0000313" key="4">
    <source>
        <dbReference type="EMBL" id="CAB4255016.1"/>
    </source>
</evidence>
<dbReference type="GO" id="GO:0008270">
    <property type="term" value="F:zinc ion binding"/>
    <property type="evidence" value="ECO:0007669"/>
    <property type="project" value="InterPro"/>
</dbReference>
<dbReference type="InterPro" id="IPR021858">
    <property type="entry name" value="Fun_TF"/>
</dbReference>
<reference evidence="4 5" key="1">
    <citation type="submission" date="2020-05" db="EMBL/GenBank/DDBJ databases">
        <authorList>
            <person name="Casaregola S."/>
            <person name="Devillers H."/>
            <person name="Grondin C."/>
        </authorList>
    </citation>
    <scope>NUCLEOTIDE SEQUENCE [LARGE SCALE GENOMIC DNA]</scope>
    <source>
        <strain evidence="4 5">CLIB 1767</strain>
    </source>
</reference>
<feature type="region of interest" description="Disordered" evidence="2">
    <location>
        <begin position="300"/>
        <end position="392"/>
    </location>
</feature>
<dbReference type="EMBL" id="CAEFZW010000005">
    <property type="protein sequence ID" value="CAB4255016.1"/>
    <property type="molecule type" value="Genomic_DNA"/>
</dbReference>
<feature type="compositionally biased region" description="Basic and acidic residues" evidence="2">
    <location>
        <begin position="650"/>
        <end position="669"/>
    </location>
</feature>
<feature type="compositionally biased region" description="Polar residues" evidence="2">
    <location>
        <begin position="354"/>
        <end position="370"/>
    </location>
</feature>
<dbReference type="Pfam" id="PF11951">
    <property type="entry name" value="Fungal_trans_2"/>
    <property type="match status" value="1"/>
</dbReference>
<dbReference type="InterPro" id="IPR036864">
    <property type="entry name" value="Zn2-C6_fun-type_DNA-bd_sf"/>
</dbReference>
<keyword evidence="5" id="KW-1185">Reference proteome</keyword>
<dbReference type="OrthoDB" id="416217at2759"/>
<dbReference type="PROSITE" id="PS50048">
    <property type="entry name" value="ZN2_CY6_FUNGAL_2"/>
    <property type="match status" value="1"/>
</dbReference>
<comment type="caution">
    <text evidence="4">The sequence shown here is derived from an EMBL/GenBank/DDBJ whole genome shotgun (WGS) entry which is preliminary data.</text>
</comment>
<dbReference type="Proteomes" id="UP000644660">
    <property type="component" value="Unassembled WGS sequence"/>
</dbReference>
<accession>A0A8H2VGE8</accession>
<name>A0A8H2VGE8_9SACH</name>
<keyword evidence="1" id="KW-0175">Coiled coil</keyword>
<dbReference type="RefSeq" id="XP_041406860.1">
    <property type="nucleotide sequence ID" value="XM_041550926.1"/>
</dbReference>
<dbReference type="Gene3D" id="4.10.240.10">
    <property type="entry name" value="Zn(2)-C6 fungal-type DNA-binding domain"/>
    <property type="match status" value="1"/>
</dbReference>
<organism evidence="4 5">
    <name type="scientific">Maudiozyma barnettii</name>
    <dbReference type="NCBI Taxonomy" id="61262"/>
    <lineage>
        <taxon>Eukaryota</taxon>
        <taxon>Fungi</taxon>
        <taxon>Dikarya</taxon>
        <taxon>Ascomycota</taxon>
        <taxon>Saccharomycotina</taxon>
        <taxon>Saccharomycetes</taxon>
        <taxon>Saccharomycetales</taxon>
        <taxon>Saccharomycetaceae</taxon>
        <taxon>Maudiozyma</taxon>
    </lineage>
</organism>
<dbReference type="InterPro" id="IPR053157">
    <property type="entry name" value="Sterol_Uptake_Regulator"/>
</dbReference>
<feature type="coiled-coil region" evidence="1">
    <location>
        <begin position="484"/>
        <end position="511"/>
    </location>
</feature>
<dbReference type="GeneID" id="64858044"/>
<proteinExistence type="predicted"/>
<sequence>MDPHKSHASARREKVVELIEVDGKKVSKTSTGKRKFHNKSKNGCLNCKRRRVKCDEGKPYCTKCLNMNLNCVYKPLEFDDNDPSHISRPTSAASSSTNENTISNGGSTATATAIKNFINNNNNNNNNSNSNSVDAAATSTTAAATKGKAKIIKYMRKLPDGTLQPDTELMGKKTVKEKKAPRAKKITKPKGTTKTATIKGKTIKGKKKMGSTNENGNGEIPNAGPLGGLVSLLAKGGIGNSNTEQLMAAAATHFPGIMSSMMSPNGGSGGTNNNSGGGMIPSLIASTLAQGGSPTLQQLSGLLNLGNGNNSNNNSNNANVTNTMMNHQLPNGNTHYDLDNSLPLSPGIGIPGLSSRNESDQPTISQNPVMNNNSNSNNSATTDGAANGITPNVPSINNATAGSGSANGSMGFLGHSSLSAIANNLTNLNAMASPKMFAGGSSNAQQQLQYQLHQQLQLQQHQQLQLQHDQQLQVQHQQLQLQQRQLLQQLLQQDQSQLQEMQAQAHAQELSNPLGSTIDQSIIPSQIQQQLQQQSTAALTANHSGNDIPLSLQEESLSQLSKMGLNLKTLGNLPTAGIGGIAYDFQELLGLKFNNGKGSSIQTPPTTTNNNNTSIIPGINNDDDRADMGVVSHSSKASTAEAILADMQEQERVKKESIDQDSIGSKDKSINSPSNLAHLVGTPNDIQHNVPLPMISQLSPIIKAGIEGTLTGNSSPSSGLMRRDMSNHQKNKSIDSTNGSMTHKSVIVEKNLEEPMTGVAKLLQLSTKANLNLVDMKLFHHYCTEVCSSITTMSVPEVWSKDVPELAFNYPFLMHSLLAFSATHLSRTEPGLEQYVSSHRLDALRLLREAVLEISEENTDALVASALILIMDSLANASSAPAGSQNTMASSAWIFHVKGAATILTAVWPLSENSRFHDLISVDLSDLGDVINKEDGTISELVCFDESIADLYPVDIDSPYLITLVYLDKLHHEIDDSDFILRIFSFPALLDKTFLALLMTGDLNAMRIMRSYYKLLRGFTTKLKDKVWFLEGLSQVLPQDVDEYSGGGGMHMMLDFLGGGLPSMTMTNLSDFI</sequence>